<organism evidence="1 2">
    <name type="scientific">Tilletia indica</name>
    <dbReference type="NCBI Taxonomy" id="43049"/>
    <lineage>
        <taxon>Eukaryota</taxon>
        <taxon>Fungi</taxon>
        <taxon>Dikarya</taxon>
        <taxon>Basidiomycota</taxon>
        <taxon>Ustilaginomycotina</taxon>
        <taxon>Exobasidiomycetes</taxon>
        <taxon>Tilletiales</taxon>
        <taxon>Tilletiaceae</taxon>
        <taxon>Tilletia</taxon>
    </lineage>
</organism>
<evidence type="ECO:0000313" key="2">
    <source>
        <dbReference type="Proteomes" id="UP000077521"/>
    </source>
</evidence>
<sequence>MFARSTFVLFTTFLLLGNAALAAHTINFQSNCPSAVMQLPGIGILGTGTYSYDHSVEGGIASAGPNCDLNGVPCIAVEFSLVDKYSTGDITLISPHVFTGTASFTMKPGGSSATCDNPNCGPNNAFYKPDDYTAQRYDPSPDAGIDITITC</sequence>
<proteinExistence type="predicted"/>
<dbReference type="AlphaFoldDB" id="A0A177TKU7"/>
<accession>A0A177TKU7</accession>
<dbReference type="Proteomes" id="UP000077521">
    <property type="component" value="Unassembled WGS sequence"/>
</dbReference>
<name>A0A177TKU7_9BASI</name>
<gene>
    <name evidence="1" type="ORF">A4X13_0g6320</name>
</gene>
<evidence type="ECO:0000313" key="1">
    <source>
        <dbReference type="EMBL" id="KAE8244736.1"/>
    </source>
</evidence>
<comment type="caution">
    <text evidence="1">The sequence shown here is derived from an EMBL/GenBank/DDBJ whole genome shotgun (WGS) entry which is preliminary data.</text>
</comment>
<dbReference type="EMBL" id="LWDF02000587">
    <property type="protein sequence ID" value="KAE8244736.1"/>
    <property type="molecule type" value="Genomic_DNA"/>
</dbReference>
<reference evidence="1" key="2">
    <citation type="journal article" date="2019" name="IMA Fungus">
        <title>Genome sequencing and comparison of five Tilletia species to identify candidate genes for the detection of regulated species infecting wheat.</title>
        <authorList>
            <person name="Nguyen H.D.T."/>
            <person name="Sultana T."/>
            <person name="Kesanakurti P."/>
            <person name="Hambleton S."/>
        </authorList>
    </citation>
    <scope>NUCLEOTIDE SEQUENCE</scope>
    <source>
        <strain evidence="1">DAOMC 236416</strain>
    </source>
</reference>
<keyword evidence="2" id="KW-1185">Reference proteome</keyword>
<protein>
    <submittedName>
        <fullName evidence="1">Uncharacterized protein</fullName>
    </submittedName>
</protein>
<reference evidence="1" key="1">
    <citation type="submission" date="2016-04" db="EMBL/GenBank/DDBJ databases">
        <authorList>
            <person name="Nguyen H.D."/>
            <person name="Samba Siva P."/>
            <person name="Cullis J."/>
            <person name="Levesque C.A."/>
            <person name="Hambleton S."/>
        </authorList>
    </citation>
    <scope>NUCLEOTIDE SEQUENCE</scope>
    <source>
        <strain evidence="1">DAOMC 236416</strain>
    </source>
</reference>